<dbReference type="AlphaFoldDB" id="A0A5B0MP74"/>
<protein>
    <submittedName>
        <fullName evidence="1">Uncharacterized protein</fullName>
    </submittedName>
</protein>
<evidence type="ECO:0000313" key="1">
    <source>
        <dbReference type="EMBL" id="KAA1077730.1"/>
    </source>
</evidence>
<proteinExistence type="predicted"/>
<accession>A0A5B0MP74</accession>
<dbReference type="EMBL" id="VSWC01000144">
    <property type="protein sequence ID" value="KAA1077730.1"/>
    <property type="molecule type" value="Genomic_DNA"/>
</dbReference>
<reference evidence="1 2" key="1">
    <citation type="submission" date="2019-05" db="EMBL/GenBank/DDBJ databases">
        <title>Emergence of the Ug99 lineage of the wheat stem rust pathogen through somatic hybridization.</title>
        <authorList>
            <person name="Li F."/>
            <person name="Upadhyaya N.M."/>
            <person name="Sperschneider J."/>
            <person name="Matny O."/>
            <person name="Nguyen-Phuc H."/>
            <person name="Mago R."/>
            <person name="Raley C."/>
            <person name="Miller M.E."/>
            <person name="Silverstein K.A.T."/>
            <person name="Henningsen E."/>
            <person name="Hirsch C.D."/>
            <person name="Visser B."/>
            <person name="Pretorius Z.A."/>
            <person name="Steffenson B.J."/>
            <person name="Schwessinger B."/>
            <person name="Dodds P.N."/>
            <person name="Figueroa M."/>
        </authorList>
    </citation>
    <scope>NUCLEOTIDE SEQUENCE [LARGE SCALE GENOMIC DNA]</scope>
    <source>
        <strain evidence="1">21-0</strain>
    </source>
</reference>
<sequence>MGSYLRYNIQTAFGNIRSGNRTILLLAFTQNSSLPDREWNNRRWWHPITTVILIVLDWDRLSIVVVIAPEQPQIVPPQLEPLRQSVGLFAAPELTATLQPQQTSATRSSAPNDLGILLPFRTVLPLPPSATYPRLH</sequence>
<comment type="caution">
    <text evidence="1">The sequence shown here is derived from an EMBL/GenBank/DDBJ whole genome shotgun (WGS) entry which is preliminary data.</text>
</comment>
<name>A0A5B0MP74_PUCGR</name>
<evidence type="ECO:0000313" key="2">
    <source>
        <dbReference type="Proteomes" id="UP000324748"/>
    </source>
</evidence>
<dbReference type="Proteomes" id="UP000324748">
    <property type="component" value="Unassembled WGS sequence"/>
</dbReference>
<organism evidence="1 2">
    <name type="scientific">Puccinia graminis f. sp. tritici</name>
    <dbReference type="NCBI Taxonomy" id="56615"/>
    <lineage>
        <taxon>Eukaryota</taxon>
        <taxon>Fungi</taxon>
        <taxon>Dikarya</taxon>
        <taxon>Basidiomycota</taxon>
        <taxon>Pucciniomycotina</taxon>
        <taxon>Pucciniomycetes</taxon>
        <taxon>Pucciniales</taxon>
        <taxon>Pucciniaceae</taxon>
        <taxon>Puccinia</taxon>
    </lineage>
</organism>
<gene>
    <name evidence="1" type="ORF">PGT21_018186</name>
</gene>
<keyword evidence="2" id="KW-1185">Reference proteome</keyword>